<dbReference type="InterPro" id="IPR017871">
    <property type="entry name" value="ABC_transporter-like_CS"/>
</dbReference>
<dbReference type="InterPro" id="IPR027417">
    <property type="entry name" value="P-loop_NTPase"/>
</dbReference>
<evidence type="ECO:0000256" key="4">
    <source>
        <dbReference type="ARBA" id="ARBA00022840"/>
    </source>
</evidence>
<evidence type="ECO:0000256" key="1">
    <source>
        <dbReference type="ARBA" id="ARBA00005417"/>
    </source>
</evidence>
<dbReference type="EMBL" id="CP065989">
    <property type="protein sequence ID" value="QQB14970.1"/>
    <property type="molecule type" value="Genomic_DNA"/>
</dbReference>
<keyword evidence="2" id="KW-0813">Transport</keyword>
<dbReference type="AlphaFoldDB" id="A0A7T4A0B1"/>
<evidence type="ECO:0000256" key="3">
    <source>
        <dbReference type="ARBA" id="ARBA00022741"/>
    </source>
</evidence>
<dbReference type="RefSeq" id="WP_198500004.1">
    <property type="nucleotide sequence ID" value="NZ_CP065989.1"/>
</dbReference>
<dbReference type="InterPro" id="IPR003593">
    <property type="entry name" value="AAA+_ATPase"/>
</dbReference>
<dbReference type="GO" id="GO:0005524">
    <property type="term" value="F:ATP binding"/>
    <property type="evidence" value="ECO:0007669"/>
    <property type="project" value="UniProtKB-KW"/>
</dbReference>
<dbReference type="PANTHER" id="PTHR43335">
    <property type="entry name" value="ABC TRANSPORTER, ATP-BINDING PROTEIN"/>
    <property type="match status" value="1"/>
</dbReference>
<keyword evidence="3" id="KW-0547">Nucleotide-binding</keyword>
<reference evidence="6 7" key="1">
    <citation type="submission" date="2020-12" db="EMBL/GenBank/DDBJ databases">
        <title>FDA dAtabase for Regulatory Grade micrObial Sequences (FDA-ARGOS): Supporting development and validation of Infectious Disease Dx tests.</title>
        <authorList>
            <person name="Sproer C."/>
            <person name="Gronow S."/>
            <person name="Severitt S."/>
            <person name="Schroder I."/>
            <person name="Tallon L."/>
            <person name="Sadzewicz L."/>
            <person name="Zhao X."/>
            <person name="Boylan J."/>
            <person name="Ott S."/>
            <person name="Bowen H."/>
            <person name="Vavikolanu K."/>
            <person name="Mehta A."/>
            <person name="Aluvathingal J."/>
            <person name="Nadendla S."/>
            <person name="Lowell S."/>
            <person name="Myers T."/>
            <person name="Yan Y."/>
            <person name="Sichtig H."/>
        </authorList>
    </citation>
    <scope>NUCLEOTIDE SEQUENCE [LARGE SCALE GENOMIC DNA]</scope>
    <source>
        <strain evidence="6 7">FDAARGOS_990</strain>
    </source>
</reference>
<evidence type="ECO:0000313" key="6">
    <source>
        <dbReference type="EMBL" id="QQB14970.1"/>
    </source>
</evidence>
<dbReference type="SMART" id="SM00382">
    <property type="entry name" value="AAA"/>
    <property type="match status" value="1"/>
</dbReference>
<evidence type="ECO:0000256" key="2">
    <source>
        <dbReference type="ARBA" id="ARBA00022448"/>
    </source>
</evidence>
<dbReference type="InterPro" id="IPR003439">
    <property type="entry name" value="ABC_transporter-like_ATP-bd"/>
</dbReference>
<dbReference type="PROSITE" id="PS50893">
    <property type="entry name" value="ABC_TRANSPORTER_2"/>
    <property type="match status" value="1"/>
</dbReference>
<sequence>MITLENIARSFGDKQVLHDLSFTIGDGRMTGFVGANGSGKTTTMRILLGVLAADAGRITVDGRPITAADRSTIGYMPEERGLYPKMPIIDQLVYLARFHGLSRHSAKRRGLELLERLDLGGKPTDTLESVSLGNQQKVQIAAALIHRPRALVLDEPFSGLDPIAVERTLDVLTDFADTGAPVLFSSHQLDLVERLVDDLVIINQGRLVATGTADELRRQRSRPEWILEADADLAWVRDLPDIAVAEFDGTWVRFSAPDGDAAEAVLRQAMALSSVRAFAPHSVPLNRLFQEVTQA</sequence>
<dbReference type="InterPro" id="IPR025302">
    <property type="entry name" value="DrrA1/2-like_C"/>
</dbReference>
<feature type="domain" description="ABC transporter" evidence="5">
    <location>
        <begin position="2"/>
        <end position="229"/>
    </location>
</feature>
<evidence type="ECO:0000259" key="5">
    <source>
        <dbReference type="PROSITE" id="PS50893"/>
    </source>
</evidence>
<dbReference type="Gene3D" id="3.40.50.300">
    <property type="entry name" value="P-loop containing nucleotide triphosphate hydrolases"/>
    <property type="match status" value="1"/>
</dbReference>
<gene>
    <name evidence="6" type="ORF">I6H47_03055</name>
</gene>
<dbReference type="GO" id="GO:0016887">
    <property type="term" value="F:ATP hydrolysis activity"/>
    <property type="evidence" value="ECO:0007669"/>
    <property type="project" value="InterPro"/>
</dbReference>
<comment type="similarity">
    <text evidence="1">Belongs to the ABC transporter superfamily.</text>
</comment>
<accession>A0A7T4A0B1</accession>
<dbReference type="Proteomes" id="UP000595374">
    <property type="component" value="Chromosome"/>
</dbReference>
<dbReference type="PROSITE" id="PS00211">
    <property type="entry name" value="ABC_TRANSPORTER_1"/>
    <property type="match status" value="1"/>
</dbReference>
<name>A0A7T4A0B1_9MICO</name>
<protein>
    <submittedName>
        <fullName evidence="6">ATP-binding cassette domain-containing protein</fullName>
    </submittedName>
</protein>
<organism evidence="6 7">
    <name type="scientific">Brevibacterium casei</name>
    <dbReference type="NCBI Taxonomy" id="33889"/>
    <lineage>
        <taxon>Bacteria</taxon>
        <taxon>Bacillati</taxon>
        <taxon>Actinomycetota</taxon>
        <taxon>Actinomycetes</taxon>
        <taxon>Micrococcales</taxon>
        <taxon>Brevibacteriaceae</taxon>
        <taxon>Brevibacterium</taxon>
    </lineage>
</organism>
<keyword evidence="4 6" id="KW-0067">ATP-binding</keyword>
<dbReference type="Pfam" id="PF13732">
    <property type="entry name" value="DrrA1-3_C"/>
    <property type="match status" value="1"/>
</dbReference>
<evidence type="ECO:0000313" key="7">
    <source>
        <dbReference type="Proteomes" id="UP000595374"/>
    </source>
</evidence>
<proteinExistence type="inferred from homology"/>
<dbReference type="Pfam" id="PF00005">
    <property type="entry name" value="ABC_tran"/>
    <property type="match status" value="1"/>
</dbReference>
<dbReference type="PANTHER" id="PTHR43335:SF3">
    <property type="entry name" value="ABC TRANSPORTER"/>
    <property type="match status" value="1"/>
</dbReference>
<dbReference type="SUPFAM" id="SSF52540">
    <property type="entry name" value="P-loop containing nucleoside triphosphate hydrolases"/>
    <property type="match status" value="1"/>
</dbReference>